<evidence type="ECO:0000259" key="7">
    <source>
        <dbReference type="Pfam" id="PF25881"/>
    </source>
</evidence>
<evidence type="ECO:0000256" key="3">
    <source>
        <dbReference type="ARBA" id="ARBA00022729"/>
    </source>
</evidence>
<keyword evidence="6" id="KW-1133">Transmembrane helix</keyword>
<dbReference type="InterPro" id="IPR058792">
    <property type="entry name" value="Beta-barrel_RND_2"/>
</dbReference>
<proteinExistence type="inferred from homology"/>
<dbReference type="Gene3D" id="2.40.30.170">
    <property type="match status" value="1"/>
</dbReference>
<feature type="domain" description="YbhG-like alpha-helical hairpin" evidence="7">
    <location>
        <begin position="86"/>
        <end position="209"/>
    </location>
</feature>
<dbReference type="Pfam" id="PF25881">
    <property type="entry name" value="HH_YBHG"/>
    <property type="match status" value="1"/>
</dbReference>
<evidence type="ECO:0000256" key="5">
    <source>
        <dbReference type="ARBA" id="ARBA00023054"/>
    </source>
</evidence>
<evidence type="ECO:0000259" key="8">
    <source>
        <dbReference type="Pfam" id="PF25954"/>
    </source>
</evidence>
<evidence type="ECO:0000313" key="10">
    <source>
        <dbReference type="Proteomes" id="UP000325255"/>
    </source>
</evidence>
<dbReference type="GO" id="GO:0042597">
    <property type="term" value="C:periplasmic space"/>
    <property type="evidence" value="ECO:0007669"/>
    <property type="project" value="UniProtKB-SubCell"/>
</dbReference>
<comment type="similarity">
    <text evidence="2">Belongs to the UPF0194 family.</text>
</comment>
<comment type="subcellular location">
    <subcellularLocation>
        <location evidence="1">Periplasm</location>
    </subcellularLocation>
</comment>
<keyword evidence="10" id="KW-1185">Reference proteome</keyword>
<dbReference type="OrthoDB" id="9778236at2"/>
<dbReference type="PANTHER" id="PTHR32347:SF29">
    <property type="entry name" value="UPF0194 MEMBRANE PROTEIN YBHG"/>
    <property type="match status" value="1"/>
</dbReference>
<accession>A0A5M6ILG4</accession>
<organism evidence="9 10">
    <name type="scientific">Rhodovastum atsumiense</name>
    <dbReference type="NCBI Taxonomy" id="504468"/>
    <lineage>
        <taxon>Bacteria</taxon>
        <taxon>Pseudomonadati</taxon>
        <taxon>Pseudomonadota</taxon>
        <taxon>Alphaproteobacteria</taxon>
        <taxon>Acetobacterales</taxon>
        <taxon>Acetobacteraceae</taxon>
        <taxon>Rhodovastum</taxon>
    </lineage>
</organism>
<dbReference type="EMBL" id="VWPK01000059">
    <property type="protein sequence ID" value="KAA5609110.1"/>
    <property type="molecule type" value="Genomic_DNA"/>
</dbReference>
<keyword evidence="6" id="KW-0812">Transmembrane</keyword>
<feature type="transmembrane region" description="Helical" evidence="6">
    <location>
        <begin position="16"/>
        <end position="34"/>
    </location>
</feature>
<dbReference type="Gene3D" id="1.10.287.470">
    <property type="entry name" value="Helix hairpin bin"/>
    <property type="match status" value="1"/>
</dbReference>
<keyword evidence="5" id="KW-0175">Coiled coil</keyword>
<comment type="caution">
    <text evidence="9">The sequence shown here is derived from an EMBL/GenBank/DDBJ whole genome shotgun (WGS) entry which is preliminary data.</text>
</comment>
<dbReference type="InterPro" id="IPR050465">
    <property type="entry name" value="UPF0194_transport"/>
</dbReference>
<reference evidence="9 10" key="1">
    <citation type="submission" date="2019-09" db="EMBL/GenBank/DDBJ databases">
        <title>Genome sequence of Rhodovastum atsumiense, a diverse member of the Acetobacteraceae family of non-sulfur purple photosynthetic bacteria.</title>
        <authorList>
            <person name="Meyer T."/>
            <person name="Kyndt J."/>
        </authorList>
    </citation>
    <scope>NUCLEOTIDE SEQUENCE [LARGE SCALE GENOMIC DNA]</scope>
    <source>
        <strain evidence="9 10">DSM 21279</strain>
    </source>
</reference>
<name>A0A5M6ILG4_9PROT</name>
<evidence type="ECO:0000256" key="2">
    <source>
        <dbReference type="ARBA" id="ARBA00010602"/>
    </source>
</evidence>
<dbReference type="AlphaFoldDB" id="A0A5M6ILG4"/>
<evidence type="ECO:0000256" key="1">
    <source>
        <dbReference type="ARBA" id="ARBA00004418"/>
    </source>
</evidence>
<evidence type="ECO:0000256" key="4">
    <source>
        <dbReference type="ARBA" id="ARBA00022764"/>
    </source>
</evidence>
<protein>
    <submittedName>
        <fullName evidence="9">HlyD family efflux transporter periplasmic adaptor subunit</fullName>
    </submittedName>
</protein>
<dbReference type="InterPro" id="IPR059052">
    <property type="entry name" value="HH_YbhG-like"/>
</dbReference>
<keyword evidence="4" id="KW-0574">Periplasm</keyword>
<evidence type="ECO:0000256" key="6">
    <source>
        <dbReference type="SAM" id="Phobius"/>
    </source>
</evidence>
<dbReference type="Pfam" id="PF25954">
    <property type="entry name" value="Beta-barrel_RND_2"/>
    <property type="match status" value="1"/>
</dbReference>
<dbReference type="SUPFAM" id="SSF111369">
    <property type="entry name" value="HlyD-like secretion proteins"/>
    <property type="match status" value="1"/>
</dbReference>
<evidence type="ECO:0000313" key="9">
    <source>
        <dbReference type="EMBL" id="KAA5609110.1"/>
    </source>
</evidence>
<gene>
    <name evidence="9" type="ORF">F1189_25745</name>
</gene>
<dbReference type="PANTHER" id="PTHR32347">
    <property type="entry name" value="EFFLUX SYSTEM COMPONENT YKNX-RELATED"/>
    <property type="match status" value="1"/>
</dbReference>
<keyword evidence="6" id="KW-0472">Membrane</keyword>
<dbReference type="Gene3D" id="2.40.50.100">
    <property type="match status" value="1"/>
</dbReference>
<dbReference type="Proteomes" id="UP000325255">
    <property type="component" value="Unassembled WGS sequence"/>
</dbReference>
<feature type="domain" description="CusB-like beta-barrel" evidence="8">
    <location>
        <begin position="250"/>
        <end position="335"/>
    </location>
</feature>
<sequence length="336" mass="35919">MHGFVSKEGGVRPKRLAVLLVALAVMAGVVWLVVQRAGSAPPPGTLFGNVEIRQVDLAFNTEGRVVSMARREGEAVRLGEVVAELDDETYRSLRDLAVARRDAARANLGLLLAGTRIEQLDQARASVATAQANLAHAEAVFARQEELVRRDVSSRQAYDDARMALDAGRAQLDHAKAVLAEAVAGPRAGEIEAARATLRESEAAVALAAEALSRTRLKAPADGVVMTRVIEPGTVVLPSAPVYSMAISGEVWVRAFVPEPLLGRAAPGREVQVRTDGGRVYAGRVGYLSPVAEFTPKTVETPELRTQLVYRLRIRITAPDDGLRQGMPVTISLGGE</sequence>
<keyword evidence="3" id="KW-0732">Signal</keyword>